<dbReference type="RefSeq" id="XP_029231158.1">
    <property type="nucleotide sequence ID" value="XM_029368734.1"/>
</dbReference>
<dbReference type="OrthoDB" id="529273at2759"/>
<name>A0A3R7NRJ0_9TRYP</name>
<dbReference type="GO" id="GO:0016757">
    <property type="term" value="F:glycosyltransferase activity"/>
    <property type="evidence" value="ECO:0007669"/>
    <property type="project" value="UniProtKB-KW"/>
</dbReference>
<dbReference type="InterPro" id="IPR049625">
    <property type="entry name" value="Glyco_transf_61_cat"/>
</dbReference>
<proteinExistence type="predicted"/>
<organism evidence="6 7">
    <name type="scientific">Trypanosoma conorhini</name>
    <dbReference type="NCBI Taxonomy" id="83891"/>
    <lineage>
        <taxon>Eukaryota</taxon>
        <taxon>Discoba</taxon>
        <taxon>Euglenozoa</taxon>
        <taxon>Kinetoplastea</taxon>
        <taxon>Metakinetoplastina</taxon>
        <taxon>Trypanosomatida</taxon>
        <taxon>Trypanosomatidae</taxon>
        <taxon>Trypanosoma</taxon>
    </lineage>
</organism>
<dbReference type="PANTHER" id="PTHR20961">
    <property type="entry name" value="GLYCOSYLTRANSFERASE"/>
    <property type="match status" value="1"/>
</dbReference>
<gene>
    <name evidence="6" type="ORF">Tco025E_01798</name>
</gene>
<dbReference type="Pfam" id="PF04577">
    <property type="entry name" value="Glyco_transf_61"/>
    <property type="match status" value="1"/>
</dbReference>
<keyword evidence="2 6" id="KW-0808">Transferase</keyword>
<comment type="caution">
    <text evidence="6">The sequence shown here is derived from an EMBL/GenBank/DDBJ whole genome shotgun (WGS) entry which is preliminary data.</text>
</comment>
<dbReference type="InterPro" id="IPR007657">
    <property type="entry name" value="Glycosyltransferase_61"/>
</dbReference>
<dbReference type="EC" id="2.4.-.-" evidence="6"/>
<evidence type="ECO:0000256" key="3">
    <source>
        <dbReference type="ARBA" id="ARBA00023180"/>
    </source>
</evidence>
<evidence type="ECO:0000259" key="5">
    <source>
        <dbReference type="Pfam" id="PF04577"/>
    </source>
</evidence>
<evidence type="ECO:0000256" key="1">
    <source>
        <dbReference type="ARBA" id="ARBA00022676"/>
    </source>
</evidence>
<evidence type="ECO:0000256" key="4">
    <source>
        <dbReference type="SAM" id="Phobius"/>
    </source>
</evidence>
<sequence>MERLWRTRGHGWGVASPKKLLRLAFLFLLSAAVASCLLLGVSFQSEWNNDKGHAREVLSKSNAPHLARFSTQHKPPRELPQTDTNNAFSAAASSAASFAGYAPTEIVVQNNPGTINHAVFANSSADGGPFITKLKRLSYCHYEVHNFCVDRGTLLFFHDPLQGARRVQRGLRACNEFSRHSPSIYIKYWSIPLPNSTLLPLPAPLNTVTKGWILQFWCQDLFHMTLSLLPAFQTKQDVGQHDADVYIRIARGIRRKGGYCNVKLGDPRNFENPRNMKYGQDRQFPFAGNPYWPFYRILTNRPEKIHPLKSGQSLQAACYQHGVIDKRYIKSMMGAEAWNYSGRVLEMMGVPPGQPRPCGSRYRATVIDRRGRTRRLSNIPDIVQLVQGMGFEPRVVAFETLPIREQLRIVTMTDLLIGVHGNGLMWLQFLPPGSAVIELVGVWYTPYALLWGHSYFHSRDWNNPEYKQRGEYHPFAHNMTEIGELLKKAKEALNRTRCGKTPFTPPNKQLANLYFSCAPHC</sequence>
<keyword evidence="3" id="KW-0325">Glycoprotein</keyword>
<keyword evidence="7" id="KW-1185">Reference proteome</keyword>
<dbReference type="AlphaFoldDB" id="A0A3R7NRJ0"/>
<keyword evidence="4" id="KW-0472">Membrane</keyword>
<keyword evidence="1 6" id="KW-0328">Glycosyltransferase</keyword>
<protein>
    <submittedName>
        <fullName evidence="6">Glycosyltransferase</fullName>
        <ecNumber evidence="6">2.4.-.-</ecNumber>
    </submittedName>
</protein>
<keyword evidence="4" id="KW-0812">Transmembrane</keyword>
<dbReference type="EMBL" id="MKKU01000064">
    <property type="protein sequence ID" value="RNF25952.1"/>
    <property type="molecule type" value="Genomic_DNA"/>
</dbReference>
<evidence type="ECO:0000313" key="7">
    <source>
        <dbReference type="Proteomes" id="UP000284403"/>
    </source>
</evidence>
<accession>A0A3R7NRJ0</accession>
<evidence type="ECO:0000313" key="6">
    <source>
        <dbReference type="EMBL" id="RNF25952.1"/>
    </source>
</evidence>
<dbReference type="GeneID" id="40315409"/>
<dbReference type="Proteomes" id="UP000284403">
    <property type="component" value="Unassembled WGS sequence"/>
</dbReference>
<feature type="domain" description="Glycosyltransferase 61 catalytic" evidence="5">
    <location>
        <begin position="339"/>
        <end position="437"/>
    </location>
</feature>
<feature type="transmembrane region" description="Helical" evidence="4">
    <location>
        <begin position="20"/>
        <end position="43"/>
    </location>
</feature>
<keyword evidence="4" id="KW-1133">Transmembrane helix</keyword>
<evidence type="ECO:0000256" key="2">
    <source>
        <dbReference type="ARBA" id="ARBA00022679"/>
    </source>
</evidence>
<reference evidence="6 7" key="1">
    <citation type="journal article" date="2018" name="BMC Genomics">
        <title>Genomic comparison of Trypanosoma conorhini and Trypanosoma rangeli to Trypanosoma cruzi strains of high and low virulence.</title>
        <authorList>
            <person name="Bradwell K.R."/>
            <person name="Koparde V.N."/>
            <person name="Matveyev A.V."/>
            <person name="Serrano M.G."/>
            <person name="Alves J.M."/>
            <person name="Parikh H."/>
            <person name="Huang B."/>
            <person name="Lee V."/>
            <person name="Espinosa-Alvarez O."/>
            <person name="Ortiz P.A."/>
            <person name="Costa-Martins A.G."/>
            <person name="Teixeira M.M."/>
            <person name="Buck G.A."/>
        </authorList>
    </citation>
    <scope>NUCLEOTIDE SEQUENCE [LARGE SCALE GENOMIC DNA]</scope>
    <source>
        <strain evidence="6 7">025E</strain>
    </source>
</reference>